<feature type="domain" description="Dienelactone hydrolase" evidence="2">
    <location>
        <begin position="43"/>
        <end position="262"/>
    </location>
</feature>
<dbReference type="PANTHER" id="PTHR22946:SF0">
    <property type="entry name" value="DIENELACTONE HYDROLASE DOMAIN-CONTAINING PROTEIN"/>
    <property type="match status" value="1"/>
</dbReference>
<evidence type="ECO:0000313" key="3">
    <source>
        <dbReference type="EMBL" id="MDG0818008.1"/>
    </source>
</evidence>
<dbReference type="InterPro" id="IPR002925">
    <property type="entry name" value="Dienelactn_hydro"/>
</dbReference>
<dbReference type="EMBL" id="JANRMI010000005">
    <property type="protein sequence ID" value="MDG0818008.1"/>
    <property type="molecule type" value="Genomic_DNA"/>
</dbReference>
<feature type="signal peptide" evidence="1">
    <location>
        <begin position="1"/>
        <end position="25"/>
    </location>
</feature>
<organism evidence="3 4">
    <name type="scientific">Bdellovibrio svalbardensis</name>
    <dbReference type="NCBI Taxonomy" id="2972972"/>
    <lineage>
        <taxon>Bacteria</taxon>
        <taxon>Pseudomonadati</taxon>
        <taxon>Bdellovibrionota</taxon>
        <taxon>Bdellovibrionia</taxon>
        <taxon>Bdellovibrionales</taxon>
        <taxon>Pseudobdellovibrionaceae</taxon>
        <taxon>Bdellovibrio</taxon>
    </lineage>
</organism>
<dbReference type="Proteomes" id="UP001152321">
    <property type="component" value="Unassembled WGS sequence"/>
</dbReference>
<name>A0ABT6DMI0_9BACT</name>
<evidence type="ECO:0000256" key="1">
    <source>
        <dbReference type="SAM" id="SignalP"/>
    </source>
</evidence>
<dbReference type="SUPFAM" id="SSF53474">
    <property type="entry name" value="alpha/beta-Hydrolases"/>
    <property type="match status" value="1"/>
</dbReference>
<reference evidence="3" key="1">
    <citation type="submission" date="2022-08" db="EMBL/GenBank/DDBJ databases">
        <title>Novel Bdellovibrio Species Isolated from Svalbard: Designation Bdellovibrio svalbardensis.</title>
        <authorList>
            <person name="Mitchell R.J."/>
            <person name="Choi S.Y."/>
        </authorList>
    </citation>
    <scope>NUCLEOTIDE SEQUENCE</scope>
    <source>
        <strain evidence="3">PAP01</strain>
    </source>
</reference>
<protein>
    <submittedName>
        <fullName evidence="3">Dienelactone hydrolase family protein</fullName>
    </submittedName>
</protein>
<dbReference type="Gene3D" id="3.40.50.1820">
    <property type="entry name" value="alpha/beta hydrolase"/>
    <property type="match status" value="1"/>
</dbReference>
<comment type="caution">
    <text evidence="3">The sequence shown here is derived from an EMBL/GenBank/DDBJ whole genome shotgun (WGS) entry which is preliminary data.</text>
</comment>
<gene>
    <name evidence="3" type="ORF">NWE73_16615</name>
</gene>
<dbReference type="InterPro" id="IPR029058">
    <property type="entry name" value="AB_hydrolase_fold"/>
</dbReference>
<evidence type="ECO:0000313" key="4">
    <source>
        <dbReference type="Proteomes" id="UP001152321"/>
    </source>
</evidence>
<evidence type="ECO:0000259" key="2">
    <source>
        <dbReference type="Pfam" id="PF01738"/>
    </source>
</evidence>
<dbReference type="PANTHER" id="PTHR22946">
    <property type="entry name" value="DIENELACTONE HYDROLASE DOMAIN-CONTAINING PROTEIN-RELATED"/>
    <property type="match status" value="1"/>
</dbReference>
<dbReference type="InterPro" id="IPR050261">
    <property type="entry name" value="FrsA_esterase"/>
</dbReference>
<keyword evidence="4" id="KW-1185">Reference proteome</keyword>
<dbReference type="GO" id="GO:0016787">
    <property type="term" value="F:hydrolase activity"/>
    <property type="evidence" value="ECO:0007669"/>
    <property type="project" value="UniProtKB-KW"/>
</dbReference>
<dbReference type="Pfam" id="PF01738">
    <property type="entry name" value="DLH"/>
    <property type="match status" value="1"/>
</dbReference>
<accession>A0ABT6DMI0</accession>
<sequence>MIRSLGFRVFAMTFATALLSFNAFAAVKSETVEYKDGKAELEGFMAYDDSAKTPRPAVLIVHQWMGITDHEKDHARILAAQGYVAFALDVYGKGFRPTNVNEAGTLSGKYKEDRKLLRSREMAAYNLVKKDKRVDPKHIVVIGYCFGGLGALELGRFGAALAGIASFHGALSNPNPLDAKNIKSPVLVMHGALDPYVKKDEVDAFVKEMNDAKVDYEFISYSNAVHAFTQKMAGNNPSAGVAYNERADRRSWATFMEFLKEVAPIK</sequence>
<dbReference type="RefSeq" id="WP_277579484.1">
    <property type="nucleotide sequence ID" value="NZ_JANRMI010000005.1"/>
</dbReference>
<keyword evidence="1" id="KW-0732">Signal</keyword>
<proteinExistence type="predicted"/>
<keyword evidence="3" id="KW-0378">Hydrolase</keyword>
<feature type="chain" id="PRO_5046193507" evidence="1">
    <location>
        <begin position="26"/>
        <end position="266"/>
    </location>
</feature>